<name>A0A0K1PPH4_9BACT</name>
<reference evidence="6 7" key="1">
    <citation type="submission" date="2015-08" db="EMBL/GenBank/DDBJ databases">
        <authorList>
            <person name="Babu N.S."/>
            <person name="Beckwith C.J."/>
            <person name="Beseler K.G."/>
            <person name="Brison A."/>
            <person name="Carone J.V."/>
            <person name="Caskin T.P."/>
            <person name="Diamond M."/>
            <person name="Durham M.E."/>
            <person name="Foxe J.M."/>
            <person name="Go M."/>
            <person name="Henderson B.A."/>
            <person name="Jones I.B."/>
            <person name="McGettigan J.A."/>
            <person name="Micheletti S.J."/>
            <person name="Nasrallah M.E."/>
            <person name="Ortiz D."/>
            <person name="Piller C.R."/>
            <person name="Privatt S.R."/>
            <person name="Schneider S.L."/>
            <person name="Sharp S."/>
            <person name="Smith T.C."/>
            <person name="Stanton J.D."/>
            <person name="Ullery H.E."/>
            <person name="Wilson R.J."/>
            <person name="Serrano M.G."/>
            <person name="Buck G."/>
            <person name="Lee V."/>
            <person name="Wang Y."/>
            <person name="Carvalho R."/>
            <person name="Voegtly L."/>
            <person name="Shi R."/>
            <person name="Duckworth R."/>
            <person name="Johnson A."/>
            <person name="Loviza R."/>
            <person name="Walstead R."/>
            <person name="Shah Z."/>
            <person name="Kiflezghi M."/>
            <person name="Wade K."/>
            <person name="Ball S.L."/>
            <person name="Bradley K.W."/>
            <person name="Asai D.J."/>
            <person name="Bowman C.A."/>
            <person name="Russell D.A."/>
            <person name="Pope W.H."/>
            <person name="Jacobs-Sera D."/>
            <person name="Hendrix R.W."/>
            <person name="Hatfull G.F."/>
        </authorList>
    </citation>
    <scope>NUCLEOTIDE SEQUENCE [LARGE SCALE GENOMIC DNA]</scope>
    <source>
        <strain evidence="6 7">DSM 27648</strain>
    </source>
</reference>
<gene>
    <name evidence="6" type="ORF">AKJ09_01683</name>
</gene>
<dbReference type="OrthoDB" id="270177at2"/>
<keyword evidence="2 4" id="KW-0238">DNA-binding</keyword>
<dbReference type="InterPro" id="IPR023772">
    <property type="entry name" value="DNA-bd_HTH_TetR-type_CS"/>
</dbReference>
<dbReference type="InterPro" id="IPR011075">
    <property type="entry name" value="TetR_C"/>
</dbReference>
<protein>
    <submittedName>
        <fullName evidence="6">Transcriptional regulator, TetR family</fullName>
    </submittedName>
</protein>
<evidence type="ECO:0000313" key="6">
    <source>
        <dbReference type="EMBL" id="AKU95019.1"/>
    </source>
</evidence>
<evidence type="ECO:0000256" key="2">
    <source>
        <dbReference type="ARBA" id="ARBA00023125"/>
    </source>
</evidence>
<dbReference type="SUPFAM" id="SSF46689">
    <property type="entry name" value="Homeodomain-like"/>
    <property type="match status" value="1"/>
</dbReference>
<dbReference type="Pfam" id="PF00440">
    <property type="entry name" value="TetR_N"/>
    <property type="match status" value="1"/>
</dbReference>
<dbReference type="SUPFAM" id="SSF48498">
    <property type="entry name" value="Tetracyclin repressor-like, C-terminal domain"/>
    <property type="match status" value="1"/>
</dbReference>
<organism evidence="6 7">
    <name type="scientific">Labilithrix luteola</name>
    <dbReference type="NCBI Taxonomy" id="1391654"/>
    <lineage>
        <taxon>Bacteria</taxon>
        <taxon>Pseudomonadati</taxon>
        <taxon>Myxococcota</taxon>
        <taxon>Polyangia</taxon>
        <taxon>Polyangiales</taxon>
        <taxon>Labilitrichaceae</taxon>
        <taxon>Labilithrix</taxon>
    </lineage>
</organism>
<dbReference type="GO" id="GO:0003677">
    <property type="term" value="F:DNA binding"/>
    <property type="evidence" value="ECO:0007669"/>
    <property type="project" value="UniProtKB-UniRule"/>
</dbReference>
<dbReference type="Gene3D" id="1.10.357.10">
    <property type="entry name" value="Tetracycline Repressor, domain 2"/>
    <property type="match status" value="1"/>
</dbReference>
<keyword evidence="3" id="KW-0804">Transcription</keyword>
<proteinExistence type="predicted"/>
<keyword evidence="1" id="KW-0805">Transcription regulation</keyword>
<dbReference type="STRING" id="1391654.AKJ09_01683"/>
<dbReference type="PROSITE" id="PS01081">
    <property type="entry name" value="HTH_TETR_1"/>
    <property type="match status" value="1"/>
</dbReference>
<sequence length="195" mass="21219">MVGRPRSFDRDDALKRSLMVFWKHGYDATSIAMLTEAIGIGAPSLYAAFGDKRALFDEALGYYAKTYGAFTVRAFQEETSARAAVERLLREAAAMFAGKDHPPGCLVISAATNCSPQSASVQKRLKSFRSMTVRALEEKMRNDQSGGALPPDVDVRALALFYSAMLQGMSAQARDGASRAELEAIAEAALQTWPR</sequence>
<evidence type="ECO:0000256" key="3">
    <source>
        <dbReference type="ARBA" id="ARBA00023163"/>
    </source>
</evidence>
<dbReference type="EMBL" id="CP012333">
    <property type="protein sequence ID" value="AKU95019.1"/>
    <property type="molecule type" value="Genomic_DNA"/>
</dbReference>
<evidence type="ECO:0000256" key="4">
    <source>
        <dbReference type="PROSITE-ProRule" id="PRU00335"/>
    </source>
</evidence>
<dbReference type="InterPro" id="IPR009057">
    <property type="entry name" value="Homeodomain-like_sf"/>
</dbReference>
<evidence type="ECO:0000259" key="5">
    <source>
        <dbReference type="PROSITE" id="PS50977"/>
    </source>
</evidence>
<dbReference type="AlphaFoldDB" id="A0A0K1PPH4"/>
<dbReference type="RefSeq" id="WP_146646534.1">
    <property type="nucleotide sequence ID" value="NZ_CP012333.1"/>
</dbReference>
<dbReference type="PROSITE" id="PS50977">
    <property type="entry name" value="HTH_TETR_2"/>
    <property type="match status" value="1"/>
</dbReference>
<dbReference type="InterPro" id="IPR001647">
    <property type="entry name" value="HTH_TetR"/>
</dbReference>
<dbReference type="PANTHER" id="PTHR47506">
    <property type="entry name" value="TRANSCRIPTIONAL REGULATORY PROTEIN"/>
    <property type="match status" value="1"/>
</dbReference>
<accession>A0A0K1PPH4</accession>
<dbReference type="InterPro" id="IPR036271">
    <property type="entry name" value="Tet_transcr_reg_TetR-rel_C_sf"/>
</dbReference>
<keyword evidence="7" id="KW-1185">Reference proteome</keyword>
<dbReference type="Proteomes" id="UP000064967">
    <property type="component" value="Chromosome"/>
</dbReference>
<feature type="domain" description="HTH tetR-type" evidence="5">
    <location>
        <begin position="7"/>
        <end position="67"/>
    </location>
</feature>
<dbReference type="PATRIC" id="fig|1391654.3.peg.1700"/>
<evidence type="ECO:0000313" key="7">
    <source>
        <dbReference type="Proteomes" id="UP000064967"/>
    </source>
</evidence>
<dbReference type="Gene3D" id="1.10.10.60">
    <property type="entry name" value="Homeodomain-like"/>
    <property type="match status" value="1"/>
</dbReference>
<evidence type="ECO:0000256" key="1">
    <source>
        <dbReference type="ARBA" id="ARBA00023015"/>
    </source>
</evidence>
<dbReference type="PANTHER" id="PTHR47506:SF1">
    <property type="entry name" value="HTH-TYPE TRANSCRIPTIONAL REGULATOR YJDC"/>
    <property type="match status" value="1"/>
</dbReference>
<dbReference type="KEGG" id="llu:AKJ09_01683"/>
<feature type="DNA-binding region" description="H-T-H motif" evidence="4">
    <location>
        <begin position="30"/>
        <end position="49"/>
    </location>
</feature>
<dbReference type="Pfam" id="PF16925">
    <property type="entry name" value="TetR_C_13"/>
    <property type="match status" value="1"/>
</dbReference>